<keyword evidence="3" id="KW-1185">Reference proteome</keyword>
<dbReference type="EMBL" id="UYRU01052008">
    <property type="protein sequence ID" value="VDN11676.1"/>
    <property type="molecule type" value="Genomic_DNA"/>
</dbReference>
<feature type="region of interest" description="Disordered" evidence="1">
    <location>
        <begin position="103"/>
        <end position="126"/>
    </location>
</feature>
<reference evidence="2 3" key="1">
    <citation type="submission" date="2018-11" db="EMBL/GenBank/DDBJ databases">
        <authorList>
            <consortium name="Pathogen Informatics"/>
        </authorList>
    </citation>
    <scope>NUCLEOTIDE SEQUENCE [LARGE SCALE GENOMIC DNA]</scope>
</reference>
<protein>
    <submittedName>
        <fullName evidence="2">Uncharacterized protein</fullName>
    </submittedName>
</protein>
<evidence type="ECO:0000256" key="1">
    <source>
        <dbReference type="SAM" id="MobiDB-lite"/>
    </source>
</evidence>
<organism evidence="2 3">
    <name type="scientific">Dibothriocephalus latus</name>
    <name type="common">Fish tapeworm</name>
    <name type="synonym">Diphyllobothrium latum</name>
    <dbReference type="NCBI Taxonomy" id="60516"/>
    <lineage>
        <taxon>Eukaryota</taxon>
        <taxon>Metazoa</taxon>
        <taxon>Spiralia</taxon>
        <taxon>Lophotrochozoa</taxon>
        <taxon>Platyhelminthes</taxon>
        <taxon>Cestoda</taxon>
        <taxon>Eucestoda</taxon>
        <taxon>Diphyllobothriidea</taxon>
        <taxon>Diphyllobothriidae</taxon>
        <taxon>Dibothriocephalus</taxon>
    </lineage>
</organism>
<evidence type="ECO:0000313" key="2">
    <source>
        <dbReference type="EMBL" id="VDN11676.1"/>
    </source>
</evidence>
<proteinExistence type="predicted"/>
<evidence type="ECO:0000313" key="3">
    <source>
        <dbReference type="Proteomes" id="UP000281553"/>
    </source>
</evidence>
<feature type="region of interest" description="Disordered" evidence="1">
    <location>
        <begin position="274"/>
        <end position="302"/>
    </location>
</feature>
<feature type="compositionally biased region" description="Low complexity" evidence="1">
    <location>
        <begin position="204"/>
        <end position="219"/>
    </location>
</feature>
<feature type="compositionally biased region" description="Acidic residues" evidence="1">
    <location>
        <begin position="222"/>
        <end position="231"/>
    </location>
</feature>
<feature type="compositionally biased region" description="Basic and acidic residues" evidence="1">
    <location>
        <begin position="277"/>
        <end position="302"/>
    </location>
</feature>
<accession>A0A3P7P195</accession>
<dbReference type="OrthoDB" id="6279425at2759"/>
<dbReference type="Proteomes" id="UP000281553">
    <property type="component" value="Unassembled WGS sequence"/>
</dbReference>
<sequence length="440" mass="48221">MNMGASLAERLESIANEKKLTVPQVKRLLKAVLTNEDVVDAFRHYMDGQLALLEPETGEPSSATRRQAHLLGVDPTALSRCSDDPDIENPIVHRVLTRSVAKQIRSKDTGKAKPSRGGKTRCTLQDMVFPDDDDDVAAAAGDSNTANAPAATAAAADQYDSDYQPTAADMEILQLDRLYDRLPDEPDVGLLSAGSEEEEEQAEAETSLEIPLPADSSRLSGEDDGGDDDVDGGGSGPRHHYFTRSCKGKASTNEDLLDTPIWIREEVETFDPLLQDGDNKEKGAADETVCRDDETPNKEDVDRPLQTETVCIYEKPLPPQKSIPGMDESFPTDPEDNIYSSFLRSLFSPDVTPPNDNSEMPGESNIFLGQSNFGGLASPDNFLATPVFRPHGERWNTDEFDDPDFDVMAEIDNVCSEDLFDELRNDRAVRVSKIEAKVGI</sequence>
<gene>
    <name evidence="2" type="ORF">DILT_LOCUS7507</name>
</gene>
<feature type="region of interest" description="Disordered" evidence="1">
    <location>
        <begin position="186"/>
        <end position="255"/>
    </location>
</feature>
<dbReference type="AlphaFoldDB" id="A0A3P7P195"/>
<name>A0A3P7P195_DIBLA</name>